<name>A0A0R1Q3U0_9LACO</name>
<sequence>MANEMMRRNDWLEDPFFDNLGRRFFDGFFPANATEQNLKTDINETDDAYVAKIDMPGINKDDIKLNYQENVLSISVSKADFNDHQDKDGNTLMSERSYGSMSRSFRLPNVDESNIKAQYTDGVLTINLPKLTETAEANHQIDID</sequence>
<accession>A0A0R1Q3U0</accession>
<evidence type="ECO:0000259" key="3">
    <source>
        <dbReference type="PROSITE" id="PS01031"/>
    </source>
</evidence>
<comment type="similarity">
    <text evidence="1 2">Belongs to the small heat shock protein (HSP20) family.</text>
</comment>
<evidence type="ECO:0000256" key="1">
    <source>
        <dbReference type="PROSITE-ProRule" id="PRU00285"/>
    </source>
</evidence>
<dbReference type="SUPFAM" id="SSF49764">
    <property type="entry name" value="HSP20-like chaperones"/>
    <property type="match status" value="1"/>
</dbReference>
<dbReference type="InterPro" id="IPR008978">
    <property type="entry name" value="HSP20-like_chaperone"/>
</dbReference>
<keyword evidence="5" id="KW-1185">Reference proteome</keyword>
<dbReference type="Gene3D" id="2.60.40.790">
    <property type="match status" value="1"/>
</dbReference>
<dbReference type="Pfam" id="PF00011">
    <property type="entry name" value="HSP20"/>
    <property type="match status" value="1"/>
</dbReference>
<dbReference type="InterPro" id="IPR031107">
    <property type="entry name" value="Small_HSP"/>
</dbReference>
<protein>
    <submittedName>
        <fullName evidence="4">Small heat shock protein HSP19.5</fullName>
    </submittedName>
</protein>
<gene>
    <name evidence="4" type="ORF">FD01_GL002624</name>
</gene>
<organism evidence="4 5">
    <name type="scientific">Lacticaseibacillus manihotivorans DSM 13343 = JCM 12514</name>
    <dbReference type="NCBI Taxonomy" id="1423769"/>
    <lineage>
        <taxon>Bacteria</taxon>
        <taxon>Bacillati</taxon>
        <taxon>Bacillota</taxon>
        <taxon>Bacilli</taxon>
        <taxon>Lactobacillales</taxon>
        <taxon>Lactobacillaceae</taxon>
        <taxon>Lacticaseibacillus</taxon>
    </lineage>
</organism>
<dbReference type="AlphaFoldDB" id="A0A0R1Q3U0"/>
<comment type="caution">
    <text evidence="4">The sequence shown here is derived from an EMBL/GenBank/DDBJ whole genome shotgun (WGS) entry which is preliminary data.</text>
</comment>
<evidence type="ECO:0000313" key="4">
    <source>
        <dbReference type="EMBL" id="KRL39257.1"/>
    </source>
</evidence>
<dbReference type="PROSITE" id="PS01031">
    <property type="entry name" value="SHSP"/>
    <property type="match status" value="1"/>
</dbReference>
<evidence type="ECO:0000313" key="5">
    <source>
        <dbReference type="Proteomes" id="UP000051790"/>
    </source>
</evidence>
<evidence type="ECO:0000256" key="2">
    <source>
        <dbReference type="RuleBase" id="RU003616"/>
    </source>
</evidence>
<keyword evidence="4" id="KW-0346">Stress response</keyword>
<dbReference type="CDD" id="cd06471">
    <property type="entry name" value="ACD_LpsHSP_like"/>
    <property type="match status" value="1"/>
</dbReference>
<dbReference type="Proteomes" id="UP000051790">
    <property type="component" value="Unassembled WGS sequence"/>
</dbReference>
<feature type="domain" description="SHSP" evidence="3">
    <location>
        <begin position="31"/>
        <end position="144"/>
    </location>
</feature>
<dbReference type="RefSeq" id="WP_054716813.1">
    <property type="nucleotide sequence ID" value="NZ_AZEU01000302.1"/>
</dbReference>
<dbReference type="PATRIC" id="fig|1423769.4.peg.2833"/>
<reference evidence="4 5" key="1">
    <citation type="journal article" date="2015" name="Genome Announc.">
        <title>Expanding the biotechnology potential of lactobacilli through comparative genomics of 213 strains and associated genera.</title>
        <authorList>
            <person name="Sun Z."/>
            <person name="Harris H.M."/>
            <person name="McCann A."/>
            <person name="Guo C."/>
            <person name="Argimon S."/>
            <person name="Zhang W."/>
            <person name="Yang X."/>
            <person name="Jeffery I.B."/>
            <person name="Cooney J.C."/>
            <person name="Kagawa T.F."/>
            <person name="Liu W."/>
            <person name="Song Y."/>
            <person name="Salvetti E."/>
            <person name="Wrobel A."/>
            <person name="Rasinkangas P."/>
            <person name="Parkhill J."/>
            <person name="Rea M.C."/>
            <person name="O'Sullivan O."/>
            <person name="Ritari J."/>
            <person name="Douillard F.P."/>
            <person name="Paul Ross R."/>
            <person name="Yang R."/>
            <person name="Briner A.E."/>
            <person name="Felis G.E."/>
            <person name="de Vos W.M."/>
            <person name="Barrangou R."/>
            <person name="Klaenhammer T.R."/>
            <person name="Caufield P.W."/>
            <person name="Cui Y."/>
            <person name="Zhang H."/>
            <person name="O'Toole P.W."/>
        </authorList>
    </citation>
    <scope>NUCLEOTIDE SEQUENCE [LARGE SCALE GENOMIC DNA]</scope>
    <source>
        <strain evidence="4 5">DSM 13343</strain>
    </source>
</reference>
<dbReference type="PANTHER" id="PTHR11527">
    <property type="entry name" value="HEAT-SHOCK PROTEIN 20 FAMILY MEMBER"/>
    <property type="match status" value="1"/>
</dbReference>
<proteinExistence type="inferred from homology"/>
<dbReference type="EMBL" id="AZEU01000302">
    <property type="protein sequence ID" value="KRL39257.1"/>
    <property type="molecule type" value="Genomic_DNA"/>
</dbReference>
<dbReference type="OrthoDB" id="9811615at2"/>
<dbReference type="InterPro" id="IPR002068">
    <property type="entry name" value="A-crystallin/Hsp20_dom"/>
</dbReference>